<dbReference type="AlphaFoldDB" id="A0A3D9ZVH9"/>
<dbReference type="RefSeq" id="WP_203783472.1">
    <property type="nucleotide sequence ID" value="NZ_BONB01000011.1"/>
</dbReference>
<organism evidence="1 2">
    <name type="scientific">Asanoa ferruginea</name>
    <dbReference type="NCBI Taxonomy" id="53367"/>
    <lineage>
        <taxon>Bacteria</taxon>
        <taxon>Bacillati</taxon>
        <taxon>Actinomycetota</taxon>
        <taxon>Actinomycetes</taxon>
        <taxon>Micromonosporales</taxon>
        <taxon>Micromonosporaceae</taxon>
        <taxon>Asanoa</taxon>
    </lineage>
</organism>
<dbReference type="EMBL" id="QUMQ01000001">
    <property type="protein sequence ID" value="REG00523.1"/>
    <property type="molecule type" value="Genomic_DNA"/>
</dbReference>
<accession>A0A3D9ZVH9</accession>
<keyword evidence="2" id="KW-1185">Reference proteome</keyword>
<dbReference type="SUPFAM" id="SSF52540">
    <property type="entry name" value="P-loop containing nucleoside triphosphate hydrolases"/>
    <property type="match status" value="1"/>
</dbReference>
<dbReference type="Proteomes" id="UP000256913">
    <property type="component" value="Unassembled WGS sequence"/>
</dbReference>
<evidence type="ECO:0000313" key="1">
    <source>
        <dbReference type="EMBL" id="REG00523.1"/>
    </source>
</evidence>
<dbReference type="InterPro" id="IPR027417">
    <property type="entry name" value="P-loop_NTPase"/>
</dbReference>
<name>A0A3D9ZVH9_9ACTN</name>
<dbReference type="Gene3D" id="3.40.50.300">
    <property type="entry name" value="P-loop containing nucleotide triphosphate hydrolases"/>
    <property type="match status" value="1"/>
</dbReference>
<evidence type="ECO:0000313" key="2">
    <source>
        <dbReference type="Proteomes" id="UP000256913"/>
    </source>
</evidence>
<dbReference type="Pfam" id="PF13671">
    <property type="entry name" value="AAA_33"/>
    <property type="match status" value="1"/>
</dbReference>
<proteinExistence type="predicted"/>
<protein>
    <submittedName>
        <fullName evidence="1">AAA domain-containing protein</fullName>
    </submittedName>
</protein>
<comment type="caution">
    <text evidence="1">The sequence shown here is derived from an EMBL/GenBank/DDBJ whole genome shotgun (WGS) entry which is preliminary data.</text>
</comment>
<gene>
    <name evidence="1" type="ORF">DFJ67_6577</name>
</gene>
<reference evidence="1 2" key="1">
    <citation type="submission" date="2018-08" db="EMBL/GenBank/DDBJ databases">
        <title>Sequencing the genomes of 1000 actinobacteria strains.</title>
        <authorList>
            <person name="Klenk H.-P."/>
        </authorList>
    </citation>
    <scope>NUCLEOTIDE SEQUENCE [LARGE SCALE GENOMIC DNA]</scope>
    <source>
        <strain evidence="1 2">DSM 44099</strain>
    </source>
</reference>
<sequence>MELVILVGLQASGKSTYCRQALAASHTVVSKDDFGNARHRQRRQLRLINDLLTDGRDVVVDNTNPSPDDWQPLITVERELPMKDAYRDLVERLAA</sequence>